<name>A0A3P7JII0_STRVU</name>
<organism evidence="2 3">
    <name type="scientific">Strongylus vulgaris</name>
    <name type="common">Blood worm</name>
    <dbReference type="NCBI Taxonomy" id="40348"/>
    <lineage>
        <taxon>Eukaryota</taxon>
        <taxon>Metazoa</taxon>
        <taxon>Ecdysozoa</taxon>
        <taxon>Nematoda</taxon>
        <taxon>Chromadorea</taxon>
        <taxon>Rhabditida</taxon>
        <taxon>Rhabditina</taxon>
        <taxon>Rhabditomorpha</taxon>
        <taxon>Strongyloidea</taxon>
        <taxon>Strongylidae</taxon>
        <taxon>Strongylus</taxon>
    </lineage>
</organism>
<evidence type="ECO:0000313" key="2">
    <source>
        <dbReference type="EMBL" id="VDM78124.1"/>
    </source>
</evidence>
<dbReference type="Proteomes" id="UP000270094">
    <property type="component" value="Unassembled WGS sequence"/>
</dbReference>
<evidence type="ECO:0000313" key="3">
    <source>
        <dbReference type="Proteomes" id="UP000270094"/>
    </source>
</evidence>
<gene>
    <name evidence="2" type="ORF">SVUK_LOCUS13122</name>
</gene>
<evidence type="ECO:0000256" key="1">
    <source>
        <dbReference type="SAM" id="MobiDB-lite"/>
    </source>
</evidence>
<dbReference type="OrthoDB" id="10251781at2759"/>
<dbReference type="EMBL" id="UYYB01101062">
    <property type="protein sequence ID" value="VDM78124.1"/>
    <property type="molecule type" value="Genomic_DNA"/>
</dbReference>
<sequence length="56" mass="6576">MAIKDGRKIIPDDEFKFQVELDDSLFGEPYPKSREYPKGPAENYVKKPRKLDPSEY</sequence>
<protein>
    <submittedName>
        <fullName evidence="2">Uncharacterized protein</fullName>
    </submittedName>
</protein>
<reference evidence="2 3" key="1">
    <citation type="submission" date="2018-11" db="EMBL/GenBank/DDBJ databases">
        <authorList>
            <consortium name="Pathogen Informatics"/>
        </authorList>
    </citation>
    <scope>NUCLEOTIDE SEQUENCE [LARGE SCALE GENOMIC DNA]</scope>
</reference>
<keyword evidence="3" id="KW-1185">Reference proteome</keyword>
<accession>A0A3P7JII0</accession>
<dbReference type="AlphaFoldDB" id="A0A3P7JII0"/>
<feature type="region of interest" description="Disordered" evidence="1">
    <location>
        <begin position="28"/>
        <end position="56"/>
    </location>
</feature>
<proteinExistence type="predicted"/>